<comment type="caution">
    <text evidence="1">Lacks conserved residue(s) required for the propagation of feature annotation.</text>
</comment>
<feature type="region of interest" description="Disordered" evidence="2">
    <location>
        <begin position="1"/>
        <end position="71"/>
    </location>
</feature>
<evidence type="ECO:0000256" key="1">
    <source>
        <dbReference type="PROSITE-ProRule" id="PRU01240"/>
    </source>
</evidence>
<protein>
    <submittedName>
        <fullName evidence="3">Uncharacterized protein</fullName>
    </submittedName>
</protein>
<gene>
    <name evidence="3" type="ORF">AB0E65_28835</name>
</gene>
<dbReference type="Proteomes" id="UP001550850">
    <property type="component" value="Unassembled WGS sequence"/>
</dbReference>
<dbReference type="PROSITE" id="PS51892">
    <property type="entry name" value="SUBTILASE"/>
    <property type="match status" value="1"/>
</dbReference>
<sequence length="71" mass="6621">MNRVRPPNGTSREGVRGTAGGAVTQVSGPGAAPRGAAAGAGGGFVEGEAVEDGNGHGTHCIGTVAGPADPA</sequence>
<keyword evidence="4" id="KW-1185">Reference proteome</keyword>
<evidence type="ECO:0000313" key="3">
    <source>
        <dbReference type="EMBL" id="MEU3558180.1"/>
    </source>
</evidence>
<comment type="caution">
    <text evidence="3">The sequence shown here is derived from an EMBL/GenBank/DDBJ whole genome shotgun (WGS) entry which is preliminary data.</text>
</comment>
<dbReference type="EMBL" id="JBEZUR010000087">
    <property type="protein sequence ID" value="MEU3558180.1"/>
    <property type="molecule type" value="Genomic_DNA"/>
</dbReference>
<dbReference type="InterPro" id="IPR036852">
    <property type="entry name" value="Peptidase_S8/S53_dom_sf"/>
</dbReference>
<accession>A0ABV2YR26</accession>
<comment type="similarity">
    <text evidence="1">Belongs to the peptidase S8 family.</text>
</comment>
<reference evidence="3 4" key="1">
    <citation type="submission" date="2024-06" db="EMBL/GenBank/DDBJ databases">
        <title>The Natural Products Discovery Center: Release of the First 8490 Sequenced Strains for Exploring Actinobacteria Biosynthetic Diversity.</title>
        <authorList>
            <person name="Kalkreuter E."/>
            <person name="Kautsar S.A."/>
            <person name="Yang D."/>
            <person name="Bader C.D."/>
            <person name="Teijaro C.N."/>
            <person name="Fluegel L."/>
            <person name="Davis C.M."/>
            <person name="Simpson J.R."/>
            <person name="Lauterbach L."/>
            <person name="Steele A.D."/>
            <person name="Gui C."/>
            <person name="Meng S."/>
            <person name="Li G."/>
            <person name="Viehrig K."/>
            <person name="Ye F."/>
            <person name="Su P."/>
            <person name="Kiefer A.F."/>
            <person name="Nichols A."/>
            <person name="Cepeda A.J."/>
            <person name="Yan W."/>
            <person name="Fan B."/>
            <person name="Jiang Y."/>
            <person name="Adhikari A."/>
            <person name="Zheng C.-J."/>
            <person name="Schuster L."/>
            <person name="Cowan T.M."/>
            <person name="Smanski M.J."/>
            <person name="Chevrette M.G."/>
            <person name="De Carvalho L.P.S."/>
            <person name="Shen B."/>
        </authorList>
    </citation>
    <scope>NUCLEOTIDE SEQUENCE [LARGE SCALE GENOMIC DNA]</scope>
    <source>
        <strain evidence="3 4">NPDC038104</strain>
    </source>
</reference>
<organism evidence="3 4">
    <name type="scientific">Streptomyces fragilis</name>
    <dbReference type="NCBI Taxonomy" id="67301"/>
    <lineage>
        <taxon>Bacteria</taxon>
        <taxon>Bacillati</taxon>
        <taxon>Actinomycetota</taxon>
        <taxon>Actinomycetes</taxon>
        <taxon>Kitasatosporales</taxon>
        <taxon>Streptomycetaceae</taxon>
        <taxon>Streptomyces</taxon>
    </lineage>
</organism>
<dbReference type="SUPFAM" id="SSF52743">
    <property type="entry name" value="Subtilisin-like"/>
    <property type="match status" value="1"/>
</dbReference>
<evidence type="ECO:0000256" key="2">
    <source>
        <dbReference type="SAM" id="MobiDB-lite"/>
    </source>
</evidence>
<name>A0ABV2YR26_9ACTN</name>
<proteinExistence type="inferred from homology"/>
<feature type="compositionally biased region" description="Low complexity" evidence="2">
    <location>
        <begin position="28"/>
        <end position="37"/>
    </location>
</feature>
<evidence type="ECO:0000313" key="4">
    <source>
        <dbReference type="Proteomes" id="UP001550850"/>
    </source>
</evidence>
<feature type="non-terminal residue" evidence="3">
    <location>
        <position position="71"/>
    </location>
</feature>